<dbReference type="Pfam" id="PF01381">
    <property type="entry name" value="HTH_3"/>
    <property type="match status" value="1"/>
</dbReference>
<comment type="caution">
    <text evidence="2">The sequence shown here is derived from an EMBL/GenBank/DDBJ whole genome shotgun (WGS) entry which is preliminary data.</text>
</comment>
<dbReference type="SUPFAM" id="SSF47413">
    <property type="entry name" value="lambda repressor-like DNA-binding domains"/>
    <property type="match status" value="1"/>
</dbReference>
<dbReference type="CDD" id="cd00093">
    <property type="entry name" value="HTH_XRE"/>
    <property type="match status" value="1"/>
</dbReference>
<keyword evidence="3" id="KW-1185">Reference proteome</keyword>
<sequence>MNKNLSIAIGNRIRMRRRVLKLSMLSLSKSIGVSQPQLLRCEKGVRQISAAQLFRIAIVLDTPLEWFFTDCFLYFGDVAIPKKTIKNECMH</sequence>
<evidence type="ECO:0000313" key="2">
    <source>
        <dbReference type="EMBL" id="OKP01583.1"/>
    </source>
</evidence>
<dbReference type="InterPro" id="IPR010982">
    <property type="entry name" value="Lambda_DNA-bd_dom_sf"/>
</dbReference>
<protein>
    <submittedName>
        <fullName evidence="2">Fimbrial operon regulator</fullName>
    </submittedName>
</protein>
<proteinExistence type="predicted"/>
<dbReference type="Gene3D" id="1.10.260.40">
    <property type="entry name" value="lambda repressor-like DNA-binding domains"/>
    <property type="match status" value="1"/>
</dbReference>
<dbReference type="STRING" id="1873482.Xedl_02857"/>
<dbReference type="RefSeq" id="WP_083600345.1">
    <property type="nucleotide sequence ID" value="NZ_CAWNAG010000129.1"/>
</dbReference>
<dbReference type="InterPro" id="IPR001387">
    <property type="entry name" value="Cro/C1-type_HTH"/>
</dbReference>
<dbReference type="GO" id="GO:0003677">
    <property type="term" value="F:DNA binding"/>
    <property type="evidence" value="ECO:0007669"/>
    <property type="project" value="InterPro"/>
</dbReference>
<dbReference type="AlphaFoldDB" id="A0A1Q5TMX8"/>
<dbReference type="OrthoDB" id="5683219at2"/>
<feature type="domain" description="HTH cro/C1-type" evidence="1">
    <location>
        <begin position="13"/>
        <end position="67"/>
    </location>
</feature>
<dbReference type="EMBL" id="MKGQ01000023">
    <property type="protein sequence ID" value="OKP01583.1"/>
    <property type="molecule type" value="Genomic_DNA"/>
</dbReference>
<dbReference type="SMART" id="SM00530">
    <property type="entry name" value="HTH_XRE"/>
    <property type="match status" value="1"/>
</dbReference>
<organism evidence="2 3">
    <name type="scientific">Xenorhabdus eapokensis</name>
    <dbReference type="NCBI Taxonomy" id="1873482"/>
    <lineage>
        <taxon>Bacteria</taxon>
        <taxon>Pseudomonadati</taxon>
        <taxon>Pseudomonadota</taxon>
        <taxon>Gammaproteobacteria</taxon>
        <taxon>Enterobacterales</taxon>
        <taxon>Morganellaceae</taxon>
        <taxon>Xenorhabdus</taxon>
    </lineage>
</organism>
<dbReference type="PROSITE" id="PS50943">
    <property type="entry name" value="HTH_CROC1"/>
    <property type="match status" value="1"/>
</dbReference>
<dbReference type="Proteomes" id="UP000186268">
    <property type="component" value="Unassembled WGS sequence"/>
</dbReference>
<evidence type="ECO:0000313" key="3">
    <source>
        <dbReference type="Proteomes" id="UP000186268"/>
    </source>
</evidence>
<reference evidence="2 3" key="1">
    <citation type="submission" date="2016-09" db="EMBL/GenBank/DDBJ databases">
        <title>Xenorhabdus thuongxuanensis sp. nov. and Xenorhabdus eapokensis sp. nov., isolated from Steinernema species.</title>
        <authorList>
            <person name="Kaempfer P."/>
            <person name="Tobias N.J."/>
            <person name="Phan Ke L."/>
            <person name="Bode H.B."/>
            <person name="Glaeser S.P."/>
        </authorList>
    </citation>
    <scope>NUCLEOTIDE SEQUENCE [LARGE SCALE GENOMIC DNA]</scope>
    <source>
        <strain evidence="2 3">DL20</strain>
    </source>
</reference>
<evidence type="ECO:0000259" key="1">
    <source>
        <dbReference type="PROSITE" id="PS50943"/>
    </source>
</evidence>
<accession>A0A1Q5TMX8</accession>
<name>A0A1Q5TMX8_9GAMM</name>
<gene>
    <name evidence="2" type="ORF">Xedl_02857</name>
</gene>